<evidence type="ECO:0000256" key="5">
    <source>
        <dbReference type="ARBA" id="ARBA00044690"/>
    </source>
</evidence>
<protein>
    <recommendedName>
        <fullName evidence="3">Metallo-beta-lactamase domain-containing protein 1</fullName>
    </recommendedName>
    <alternativeName>
        <fullName evidence="4">Endoribonuclease MBLAC1</fullName>
    </alternativeName>
</protein>
<proteinExistence type="predicted"/>
<dbReference type="EMBL" id="JBAMIC010000024">
    <property type="protein sequence ID" value="KAK7090571.1"/>
    <property type="molecule type" value="Genomic_DNA"/>
</dbReference>
<dbReference type="CDD" id="cd07711">
    <property type="entry name" value="MBLAC1-like_MBL-fold"/>
    <property type="match status" value="1"/>
</dbReference>
<dbReference type="PANTHER" id="PTHR23200">
    <property type="entry name" value="METALLO-BETA-LACTAMASE DOMAIN-CONTAINING PROTEIN 1"/>
    <property type="match status" value="1"/>
</dbReference>
<dbReference type="SUPFAM" id="SSF56281">
    <property type="entry name" value="Metallo-hydrolase/oxidoreductase"/>
    <property type="match status" value="1"/>
</dbReference>
<accession>A0AAN9G0D9</accession>
<sequence>MYEVIVLKEGYTKPVQKGHFKAGGSVTLLKGPQNIVVDTGSPWDRELLLNGLKANGLSPDLINYVICSHGHSDHVGNLNLFQNSVHIVSYDICKGDQYIMHDFIEGIPYEIDENVEIWPTPGHTGADVSVIVRGTKHGTVAVAGDLFECFEDLEEPELWQNSSEQPEQQQQSRFDVLRVADAIVPGHGAMFQVPAEYRKQMRMVMMQEERYMEECGEGASVHASFRSECVIVETD</sequence>
<comment type="catalytic activity">
    <reaction evidence="5">
        <text>a ribonucleotidyl-ribonucleotide-RNA + H2O = a 3'-end ribonucleotide-RNA + a 5'-end 5'-phospho-ribonucleoside-RNA + H(+)</text>
        <dbReference type="Rhea" id="RHEA:68096"/>
        <dbReference type="Rhea" id="RHEA-COMP:15179"/>
        <dbReference type="Rhea" id="RHEA-COMP:17355"/>
        <dbReference type="Rhea" id="RHEA-COMP:17428"/>
        <dbReference type="ChEBI" id="CHEBI:15377"/>
        <dbReference type="ChEBI" id="CHEBI:15378"/>
        <dbReference type="ChEBI" id="CHEBI:74896"/>
        <dbReference type="ChEBI" id="CHEBI:138282"/>
        <dbReference type="ChEBI" id="CHEBI:173118"/>
    </reaction>
    <physiologicalReaction direction="left-to-right" evidence="5">
        <dbReference type="Rhea" id="RHEA:68097"/>
    </physiologicalReaction>
</comment>
<comment type="subcellular location">
    <subcellularLocation>
        <location evidence="1">Cytoplasm</location>
        <location evidence="1">Cytosol</location>
    </subcellularLocation>
</comment>
<evidence type="ECO:0000256" key="1">
    <source>
        <dbReference type="ARBA" id="ARBA00004514"/>
    </source>
</evidence>
<dbReference type="GO" id="GO:0005829">
    <property type="term" value="C:cytosol"/>
    <property type="evidence" value="ECO:0007669"/>
    <property type="project" value="UniProtKB-SubCell"/>
</dbReference>
<dbReference type="Pfam" id="PF00753">
    <property type="entry name" value="Lactamase_B"/>
    <property type="match status" value="1"/>
</dbReference>
<comment type="function">
    <text evidence="6">Endoribonuclease that catalyzes the hydrolysis of histone-coding pre-mRNA 3'-end. Involved in histone pre-mRNA processing during the S-phase of the cell cycle, which is required for entering/progressing through S-phase. Cleaves histone pre-mRNA at a major and a minor cleavage site after the 5'-ACCCA-3' and the 5'-ACCCACA-3' sequence, respectively, and located downstream of the stem-loop. May require the presence of the HDE element located at the histone pre-RNA 3'-end to avoid non-specific cleavage.</text>
</comment>
<reference evidence="8 9" key="1">
    <citation type="submission" date="2024-02" db="EMBL/GenBank/DDBJ databases">
        <title>Chromosome-scale genome assembly of the rough periwinkle Littorina saxatilis.</title>
        <authorList>
            <person name="De Jode A."/>
            <person name="Faria R."/>
            <person name="Formenti G."/>
            <person name="Sims Y."/>
            <person name="Smith T.P."/>
            <person name="Tracey A."/>
            <person name="Wood J.M.D."/>
            <person name="Zagrodzka Z.B."/>
            <person name="Johannesson K."/>
            <person name="Butlin R.K."/>
            <person name="Leder E.H."/>
        </authorList>
    </citation>
    <scope>NUCLEOTIDE SEQUENCE [LARGE SCALE GENOMIC DNA]</scope>
    <source>
        <strain evidence="8">Snail1</strain>
        <tissue evidence="8">Muscle</tissue>
    </source>
</reference>
<evidence type="ECO:0000259" key="7">
    <source>
        <dbReference type="SMART" id="SM00849"/>
    </source>
</evidence>
<dbReference type="InterPro" id="IPR001279">
    <property type="entry name" value="Metallo-B-lactamas"/>
</dbReference>
<dbReference type="AlphaFoldDB" id="A0AAN9G0D9"/>
<name>A0AAN9G0D9_9CAEN</name>
<feature type="domain" description="Metallo-beta-lactamase" evidence="7">
    <location>
        <begin position="23"/>
        <end position="187"/>
    </location>
</feature>
<comment type="caution">
    <text evidence="8">The sequence shown here is derived from an EMBL/GenBank/DDBJ whole genome shotgun (WGS) entry which is preliminary data.</text>
</comment>
<dbReference type="InterPro" id="IPR039344">
    <property type="entry name" value="MBLAC1"/>
</dbReference>
<gene>
    <name evidence="8" type="ORF">V1264_010348</name>
</gene>
<organism evidence="8 9">
    <name type="scientific">Littorina saxatilis</name>
    <dbReference type="NCBI Taxonomy" id="31220"/>
    <lineage>
        <taxon>Eukaryota</taxon>
        <taxon>Metazoa</taxon>
        <taxon>Spiralia</taxon>
        <taxon>Lophotrochozoa</taxon>
        <taxon>Mollusca</taxon>
        <taxon>Gastropoda</taxon>
        <taxon>Caenogastropoda</taxon>
        <taxon>Littorinimorpha</taxon>
        <taxon>Littorinoidea</taxon>
        <taxon>Littorinidae</taxon>
        <taxon>Littorina</taxon>
    </lineage>
</organism>
<evidence type="ECO:0000256" key="4">
    <source>
        <dbReference type="ARBA" id="ARBA00032988"/>
    </source>
</evidence>
<evidence type="ECO:0000256" key="2">
    <source>
        <dbReference type="ARBA" id="ARBA00011738"/>
    </source>
</evidence>
<keyword evidence="9" id="KW-1185">Reference proteome</keyword>
<evidence type="ECO:0000313" key="9">
    <source>
        <dbReference type="Proteomes" id="UP001374579"/>
    </source>
</evidence>
<comment type="subunit">
    <text evidence="2">Homodimer.</text>
</comment>
<dbReference type="InterPro" id="IPR036866">
    <property type="entry name" value="RibonucZ/Hydroxyglut_hydro"/>
</dbReference>
<evidence type="ECO:0000256" key="3">
    <source>
        <dbReference type="ARBA" id="ARBA00014856"/>
    </source>
</evidence>
<evidence type="ECO:0000313" key="8">
    <source>
        <dbReference type="EMBL" id="KAK7090571.1"/>
    </source>
</evidence>
<dbReference type="Gene3D" id="3.60.15.10">
    <property type="entry name" value="Ribonuclease Z/Hydroxyacylglutathione hydrolase-like"/>
    <property type="match status" value="1"/>
</dbReference>
<evidence type="ECO:0000256" key="6">
    <source>
        <dbReference type="ARBA" id="ARBA00045869"/>
    </source>
</evidence>
<dbReference type="PANTHER" id="PTHR23200:SF48">
    <property type="entry name" value="METALLO-BETA-LACTAMASE DOMAIN-CONTAINING PROTEIN 1"/>
    <property type="match status" value="1"/>
</dbReference>
<dbReference type="Proteomes" id="UP001374579">
    <property type="component" value="Unassembled WGS sequence"/>
</dbReference>
<dbReference type="SMART" id="SM00849">
    <property type="entry name" value="Lactamase_B"/>
    <property type="match status" value="1"/>
</dbReference>